<proteinExistence type="predicted"/>
<accession>A0AAJ0BIC3</accession>
<evidence type="ECO:0000313" key="2">
    <source>
        <dbReference type="EMBL" id="KAK1756366.1"/>
    </source>
</evidence>
<keyword evidence="1" id="KW-0472">Membrane</keyword>
<comment type="caution">
    <text evidence="2">The sequence shown here is derived from an EMBL/GenBank/DDBJ whole genome shotgun (WGS) entry which is preliminary data.</text>
</comment>
<name>A0AAJ0BIC3_9PEZI</name>
<dbReference type="AlphaFoldDB" id="A0AAJ0BIC3"/>
<organism evidence="2 3">
    <name type="scientific">Echria macrotheca</name>
    <dbReference type="NCBI Taxonomy" id="438768"/>
    <lineage>
        <taxon>Eukaryota</taxon>
        <taxon>Fungi</taxon>
        <taxon>Dikarya</taxon>
        <taxon>Ascomycota</taxon>
        <taxon>Pezizomycotina</taxon>
        <taxon>Sordariomycetes</taxon>
        <taxon>Sordariomycetidae</taxon>
        <taxon>Sordariales</taxon>
        <taxon>Schizotheciaceae</taxon>
        <taxon>Echria</taxon>
    </lineage>
</organism>
<dbReference type="EMBL" id="MU839832">
    <property type="protein sequence ID" value="KAK1756366.1"/>
    <property type="molecule type" value="Genomic_DNA"/>
</dbReference>
<reference evidence="2" key="1">
    <citation type="submission" date="2023-06" db="EMBL/GenBank/DDBJ databases">
        <title>Genome-scale phylogeny and comparative genomics of the fungal order Sordariales.</title>
        <authorList>
            <consortium name="Lawrence Berkeley National Laboratory"/>
            <person name="Hensen N."/>
            <person name="Bonometti L."/>
            <person name="Westerberg I."/>
            <person name="Brannstrom I.O."/>
            <person name="Guillou S."/>
            <person name="Cros-Aarteil S."/>
            <person name="Calhoun S."/>
            <person name="Haridas S."/>
            <person name="Kuo A."/>
            <person name="Mondo S."/>
            <person name="Pangilinan J."/>
            <person name="Riley R."/>
            <person name="Labutti K."/>
            <person name="Andreopoulos B."/>
            <person name="Lipzen A."/>
            <person name="Chen C."/>
            <person name="Yanf M."/>
            <person name="Daum C."/>
            <person name="Ng V."/>
            <person name="Clum A."/>
            <person name="Steindorff A."/>
            <person name="Ohm R."/>
            <person name="Martin F."/>
            <person name="Silar P."/>
            <person name="Natvig D."/>
            <person name="Lalanne C."/>
            <person name="Gautier V."/>
            <person name="Ament-Velasquez S.L."/>
            <person name="Kruys A."/>
            <person name="Hutchinson M.I."/>
            <person name="Powell A.J."/>
            <person name="Barry K."/>
            <person name="Miller A.N."/>
            <person name="Grigoriev I.V."/>
            <person name="Debuchy R."/>
            <person name="Gladieux P."/>
            <person name="Thoren M.H."/>
            <person name="Johannesson H."/>
        </authorList>
    </citation>
    <scope>NUCLEOTIDE SEQUENCE</scope>
    <source>
        <strain evidence="2">PSN4</strain>
    </source>
</reference>
<protein>
    <submittedName>
        <fullName evidence="2">Uncharacterized protein</fullName>
    </submittedName>
</protein>
<dbReference type="Proteomes" id="UP001239445">
    <property type="component" value="Unassembled WGS sequence"/>
</dbReference>
<gene>
    <name evidence="2" type="ORF">QBC47DRAFT_185137</name>
</gene>
<keyword evidence="1" id="KW-1133">Transmembrane helix</keyword>
<keyword evidence="3" id="KW-1185">Reference proteome</keyword>
<sequence length="203" mass="23741">MRSRGGMIPRVATRSSPVRQLIFARPTINSIFFFINSRRRAVATNVSLTEVCEGGYGINDALARQTRRVMGPAAYTTNFFIWSCWGGVWLVFVWEVVILGFWGRSLLLAMSSREPVCKQRRRKKSQDVAWREAGQIWLSDSLGFLSLVRLPWRWFVGDGLVGRRARWQHLVWRYPVFFYLCLSEQGYTLYRIVAKDIYEMRSR</sequence>
<evidence type="ECO:0000256" key="1">
    <source>
        <dbReference type="SAM" id="Phobius"/>
    </source>
</evidence>
<feature type="transmembrane region" description="Helical" evidence="1">
    <location>
        <begin position="79"/>
        <end position="103"/>
    </location>
</feature>
<evidence type="ECO:0000313" key="3">
    <source>
        <dbReference type="Proteomes" id="UP001239445"/>
    </source>
</evidence>
<keyword evidence="1" id="KW-0812">Transmembrane</keyword>